<evidence type="ECO:0000313" key="12">
    <source>
        <dbReference type="EMBL" id="CAH1796180.1"/>
    </source>
</evidence>
<dbReference type="GO" id="GO:0030943">
    <property type="term" value="F:mitochondrion targeting sequence binding"/>
    <property type="evidence" value="ECO:0007669"/>
    <property type="project" value="TreeGrafter"/>
</dbReference>
<sequence>SKMAPIENVSDGWSRWQIALAVGAPVCLGLAGLWLMRRRSQRASEVKNKAVEDVENSAKPKPEVAEKEPLEKAQSHKNKGNKYFKGGKYDQAIDCYTKAIEVCPDINKQEISTFYQNRAAAYEQLKSFSSVVEDCTKAIELNNRYIKALFRRAKANEHIGNLSTCLEDCTAVCILESFQNQTSLVMADRVLKQLGRVKAKEAYNSREPVLPAKHFIRIYFSAFANDPIISMLNKDKNKAHNTSTEDIVIEGPSDDSEPEKDRDETPEKLQGNTPFDEVKRCLGKEEYSNIIRLCTEEYQASQNPEALLVKATFHLLQGQGHTAIADFDKLLEMDNLDKRIKSNALIKRGSLKLQQTKEAEAIEDFKKAVEVDPENSDIYHHRGQLNLLLDKMDDAVKDFEHACELSPGFAVAEAQRIYTKYRNAMRTMMAPTSIQEVMAQFEKLLERFPECSEIYTLYGQTLSEQQNFEKADDLFVRALKVDPENANCFVHRGLLLLQWKQDIEGAAKLIEQALKVDDKCEFAYETLGTLEVQRGHLDRAIELFNKAIRLSKTEIEMAHLFSLLEAAVAQHSVAEKLNVKLPEGMV</sequence>
<feature type="non-terminal residue" evidence="12">
    <location>
        <position position="1"/>
    </location>
</feature>
<feature type="region of interest" description="Disordered" evidence="10">
    <location>
        <begin position="45"/>
        <end position="79"/>
    </location>
</feature>
<dbReference type="Pfam" id="PF13432">
    <property type="entry name" value="TPR_16"/>
    <property type="match status" value="2"/>
</dbReference>
<reference evidence="12" key="1">
    <citation type="submission" date="2022-03" db="EMBL/GenBank/DDBJ databases">
        <authorList>
            <person name="Martin C."/>
        </authorList>
    </citation>
    <scope>NUCLEOTIDE SEQUENCE</scope>
</reference>
<evidence type="ECO:0000256" key="9">
    <source>
        <dbReference type="ARBA" id="ARBA00038030"/>
    </source>
</evidence>
<dbReference type="GO" id="GO:0045039">
    <property type="term" value="P:protein insertion into mitochondrial inner membrane"/>
    <property type="evidence" value="ECO:0007669"/>
    <property type="project" value="TreeGrafter"/>
</dbReference>
<evidence type="ECO:0000256" key="2">
    <source>
        <dbReference type="ARBA" id="ARBA00022692"/>
    </source>
</evidence>
<dbReference type="Pfam" id="PF00515">
    <property type="entry name" value="TPR_1"/>
    <property type="match status" value="1"/>
</dbReference>
<keyword evidence="2 11" id="KW-0812">Transmembrane</keyword>
<feature type="compositionally biased region" description="Basic and acidic residues" evidence="10">
    <location>
        <begin position="45"/>
        <end position="74"/>
    </location>
</feature>
<comment type="subcellular location">
    <subcellularLocation>
        <location evidence="1">Mitochondrion outer membrane</location>
        <topology evidence="1">Single-pass membrane protein</topology>
    </subcellularLocation>
</comment>
<dbReference type="SMART" id="SM00028">
    <property type="entry name" value="TPR"/>
    <property type="match status" value="9"/>
</dbReference>
<evidence type="ECO:0000256" key="11">
    <source>
        <dbReference type="SAM" id="Phobius"/>
    </source>
</evidence>
<evidence type="ECO:0000256" key="5">
    <source>
        <dbReference type="ARBA" id="ARBA00022803"/>
    </source>
</evidence>
<proteinExistence type="inferred from homology"/>
<evidence type="ECO:0000256" key="7">
    <source>
        <dbReference type="ARBA" id="ARBA00023128"/>
    </source>
</evidence>
<dbReference type="PROSITE" id="PS50005">
    <property type="entry name" value="TPR"/>
    <property type="match status" value="5"/>
</dbReference>
<keyword evidence="13" id="KW-1185">Reference proteome</keyword>
<evidence type="ECO:0000256" key="1">
    <source>
        <dbReference type="ARBA" id="ARBA00004572"/>
    </source>
</evidence>
<accession>A0A8J1TVY9</accession>
<evidence type="ECO:0000256" key="3">
    <source>
        <dbReference type="ARBA" id="ARBA00022737"/>
    </source>
</evidence>
<dbReference type="AlphaFoldDB" id="A0A8J1TVY9"/>
<evidence type="ECO:0000256" key="8">
    <source>
        <dbReference type="ARBA" id="ARBA00023136"/>
    </source>
</evidence>
<keyword evidence="4" id="KW-1000">Mitochondrion outer membrane</keyword>
<dbReference type="EMBL" id="CAIIXF020000010">
    <property type="protein sequence ID" value="CAH1796180.1"/>
    <property type="molecule type" value="Genomic_DNA"/>
</dbReference>
<comment type="caution">
    <text evidence="12">The sequence shown here is derived from an EMBL/GenBank/DDBJ whole genome shotgun (WGS) entry which is preliminary data.</text>
</comment>
<evidence type="ECO:0000313" key="13">
    <source>
        <dbReference type="Proteomes" id="UP000749559"/>
    </source>
</evidence>
<dbReference type="InterPro" id="IPR011990">
    <property type="entry name" value="TPR-like_helical_dom_sf"/>
</dbReference>
<evidence type="ECO:0000256" key="4">
    <source>
        <dbReference type="ARBA" id="ARBA00022787"/>
    </source>
</evidence>
<organism evidence="12 13">
    <name type="scientific">Owenia fusiformis</name>
    <name type="common">Polychaete worm</name>
    <dbReference type="NCBI Taxonomy" id="6347"/>
    <lineage>
        <taxon>Eukaryota</taxon>
        <taxon>Metazoa</taxon>
        <taxon>Spiralia</taxon>
        <taxon>Lophotrochozoa</taxon>
        <taxon>Annelida</taxon>
        <taxon>Polychaeta</taxon>
        <taxon>Sedentaria</taxon>
        <taxon>Canalipalpata</taxon>
        <taxon>Sabellida</taxon>
        <taxon>Oweniida</taxon>
        <taxon>Oweniidae</taxon>
        <taxon>Owenia</taxon>
    </lineage>
</organism>
<feature type="transmembrane region" description="Helical" evidence="11">
    <location>
        <begin position="16"/>
        <end position="35"/>
    </location>
</feature>
<dbReference type="PROSITE" id="PS50293">
    <property type="entry name" value="TPR_REGION"/>
    <property type="match status" value="1"/>
</dbReference>
<dbReference type="InterPro" id="IPR019734">
    <property type="entry name" value="TPR_rpt"/>
</dbReference>
<keyword evidence="3" id="KW-0677">Repeat</keyword>
<keyword evidence="5" id="KW-0802">TPR repeat</keyword>
<gene>
    <name evidence="12" type="ORF">OFUS_LOCUS20621</name>
</gene>
<keyword evidence="7" id="KW-0496">Mitochondrion</keyword>
<dbReference type="GO" id="GO:0005741">
    <property type="term" value="C:mitochondrial outer membrane"/>
    <property type="evidence" value="ECO:0007669"/>
    <property type="project" value="UniProtKB-SubCell"/>
</dbReference>
<evidence type="ECO:0000256" key="6">
    <source>
        <dbReference type="ARBA" id="ARBA00022989"/>
    </source>
</evidence>
<keyword evidence="6 11" id="KW-1133">Transmembrane helix</keyword>
<comment type="similarity">
    <text evidence="9">Belongs to the Tom70 family.</text>
</comment>
<evidence type="ECO:0000256" key="10">
    <source>
        <dbReference type="SAM" id="MobiDB-lite"/>
    </source>
</evidence>
<dbReference type="GO" id="GO:0008320">
    <property type="term" value="F:protein transmembrane transporter activity"/>
    <property type="evidence" value="ECO:0007669"/>
    <property type="project" value="TreeGrafter"/>
</dbReference>
<dbReference type="PANTHER" id="PTHR46208">
    <property type="entry name" value="MITOCHONDRIAL IMPORT RECEPTOR SUBUNIT TOM70"/>
    <property type="match status" value="1"/>
</dbReference>
<keyword evidence="8 11" id="KW-0472">Membrane</keyword>
<dbReference type="SUPFAM" id="SSF48452">
    <property type="entry name" value="TPR-like"/>
    <property type="match status" value="2"/>
</dbReference>
<dbReference type="Pfam" id="PF13181">
    <property type="entry name" value="TPR_8"/>
    <property type="match status" value="1"/>
</dbReference>
<protein>
    <submittedName>
        <fullName evidence="12">Uncharacterized protein</fullName>
    </submittedName>
</protein>
<dbReference type="Proteomes" id="UP000749559">
    <property type="component" value="Unassembled WGS sequence"/>
</dbReference>
<dbReference type="Gene3D" id="1.25.40.10">
    <property type="entry name" value="Tetratricopeptide repeat domain"/>
    <property type="match status" value="2"/>
</dbReference>
<dbReference type="PANTHER" id="PTHR46208:SF1">
    <property type="entry name" value="MITOCHONDRIAL IMPORT RECEPTOR SUBUNIT TOM70"/>
    <property type="match status" value="1"/>
</dbReference>
<dbReference type="GO" id="GO:0030150">
    <property type="term" value="P:protein import into mitochondrial matrix"/>
    <property type="evidence" value="ECO:0007669"/>
    <property type="project" value="TreeGrafter"/>
</dbReference>
<name>A0A8J1TVY9_OWEFU</name>
<dbReference type="OrthoDB" id="66418at2759"/>
<feature type="region of interest" description="Disordered" evidence="10">
    <location>
        <begin position="240"/>
        <end position="274"/>
    </location>
</feature>